<keyword evidence="4" id="KW-1185">Reference proteome</keyword>
<dbReference type="PANTHER" id="PTHR39176">
    <property type="entry name" value="PERIPLASMIC PROTEIN-RELATED"/>
    <property type="match status" value="1"/>
</dbReference>
<dbReference type="AlphaFoldDB" id="A0A235F9J7"/>
<accession>A0A235F9J7</accession>
<dbReference type="Pfam" id="PF07007">
    <property type="entry name" value="LprI"/>
    <property type="match status" value="1"/>
</dbReference>
<proteinExistence type="predicted"/>
<evidence type="ECO:0000259" key="2">
    <source>
        <dbReference type="Pfam" id="PF07007"/>
    </source>
</evidence>
<feature type="domain" description="Lysozyme inhibitor LprI-like N-terminal" evidence="2">
    <location>
        <begin position="297"/>
        <end position="382"/>
    </location>
</feature>
<evidence type="ECO:0000313" key="3">
    <source>
        <dbReference type="EMBL" id="OYD57693.1"/>
    </source>
</evidence>
<dbReference type="PANTHER" id="PTHR39176:SF1">
    <property type="entry name" value="PERIPLASMIC PROTEIN"/>
    <property type="match status" value="1"/>
</dbReference>
<dbReference type="Proteomes" id="UP000215059">
    <property type="component" value="Unassembled WGS sequence"/>
</dbReference>
<dbReference type="EMBL" id="NOII01000003">
    <property type="protein sequence ID" value="OYD57693.1"/>
    <property type="molecule type" value="Genomic_DNA"/>
</dbReference>
<dbReference type="RefSeq" id="WP_094253044.1">
    <property type="nucleotide sequence ID" value="NZ_JBHLXL010000001.1"/>
</dbReference>
<protein>
    <recommendedName>
        <fullName evidence="2">Lysozyme inhibitor LprI-like N-terminal domain-containing protein</fullName>
    </recommendedName>
</protein>
<dbReference type="OrthoDB" id="2438161at2"/>
<organism evidence="3 4">
    <name type="scientific">Fictibacillus aquaticus</name>
    <dbReference type="NCBI Taxonomy" id="2021314"/>
    <lineage>
        <taxon>Bacteria</taxon>
        <taxon>Bacillati</taxon>
        <taxon>Bacillota</taxon>
        <taxon>Bacilli</taxon>
        <taxon>Bacillales</taxon>
        <taxon>Fictibacillaceae</taxon>
        <taxon>Fictibacillus</taxon>
    </lineage>
</organism>
<dbReference type="Gene3D" id="1.20.1270.180">
    <property type="match status" value="1"/>
</dbReference>
<evidence type="ECO:0000313" key="4">
    <source>
        <dbReference type="Proteomes" id="UP000215059"/>
    </source>
</evidence>
<comment type="caution">
    <text evidence="3">The sequence shown here is derived from an EMBL/GenBank/DDBJ whole genome shotgun (WGS) entry which is preliminary data.</text>
</comment>
<dbReference type="InterPro" id="IPR009739">
    <property type="entry name" value="LprI-like_N"/>
</dbReference>
<feature type="region of interest" description="Disordered" evidence="1">
    <location>
        <begin position="244"/>
        <end position="275"/>
    </location>
</feature>
<feature type="compositionally biased region" description="Low complexity" evidence="1">
    <location>
        <begin position="251"/>
        <end position="263"/>
    </location>
</feature>
<dbReference type="PROSITE" id="PS51257">
    <property type="entry name" value="PROKAR_LIPOPROTEIN"/>
    <property type="match status" value="1"/>
</dbReference>
<reference evidence="3 4" key="1">
    <citation type="submission" date="2017-07" db="EMBL/GenBank/DDBJ databases">
        <title>Fictibacillus sp. nov. GDSW-R2A3 Genome sequencing and assembly.</title>
        <authorList>
            <person name="Mayilraj S."/>
        </authorList>
    </citation>
    <scope>NUCLEOTIDE SEQUENCE [LARGE SCALE GENOMIC DNA]</scope>
    <source>
        <strain evidence="3 4">GDSW-R2A3</strain>
    </source>
</reference>
<gene>
    <name evidence="3" type="ORF">CGZ90_13600</name>
</gene>
<sequence length="388" mass="44291">MHHRIGFMLIMSLFLLTACGEKEQTAKTKETVKTEEVSVEKLEQDEVSDILRTNLESVKTIFTKAGEENGWGTQNPADFSMMRSDLLPYATEGFTDNDLKKMAEEYYCECDQSFMPHISYTVGLTFEQKKEDVLDITALEPATEINNTGSLWKFTLTKEDDTWKLDRWSASTIENQDLKLTKEDAVKLFSEDGTEAEFVREYDSAEAGAKAYVIKVMSSMEGNEYEYTMGVSSKDTMIVHDFEQEEEAAEAPEASEATEPSTPAEEETVSITSNSKSENLNKLDLIAAQEWQRMYESDYQLLEDAGHNYQLWDKALNEIYSILKDNMADSEFQVLKTEQIQWIKTRDEVAQTEFDREGGGSLSRVVQVESLADSTKERCYELVNLYMK</sequence>
<evidence type="ECO:0000256" key="1">
    <source>
        <dbReference type="SAM" id="MobiDB-lite"/>
    </source>
</evidence>
<name>A0A235F9J7_9BACL</name>